<evidence type="ECO:0000256" key="6">
    <source>
        <dbReference type="ARBA" id="ARBA00022989"/>
    </source>
</evidence>
<evidence type="ECO:0000256" key="4">
    <source>
        <dbReference type="ARBA" id="ARBA00022606"/>
    </source>
</evidence>
<dbReference type="Ensembl" id="ENSSFAT00005001018.1">
    <property type="protein sequence ID" value="ENSSFAP00005000982.1"/>
    <property type="gene ID" value="ENSSFAG00005000676.1"/>
</dbReference>
<reference evidence="14" key="2">
    <citation type="submission" date="2025-08" db="UniProtKB">
        <authorList>
            <consortium name="Ensembl"/>
        </authorList>
    </citation>
    <scope>IDENTIFICATION</scope>
</reference>
<dbReference type="SUPFAM" id="SSF81321">
    <property type="entry name" value="Family A G protein-coupled receptor-like"/>
    <property type="match status" value="1"/>
</dbReference>
<feature type="transmembrane region" description="Helical" evidence="13">
    <location>
        <begin position="61"/>
        <end position="83"/>
    </location>
</feature>
<gene>
    <name evidence="14" type="primary">LOC115397701</name>
</gene>
<evidence type="ECO:0000256" key="12">
    <source>
        <dbReference type="RuleBase" id="RU004424"/>
    </source>
</evidence>
<evidence type="ECO:0000256" key="1">
    <source>
        <dbReference type="ARBA" id="ARBA00004141"/>
    </source>
</evidence>
<feature type="transmembrane region" description="Helical" evidence="13">
    <location>
        <begin position="145"/>
        <end position="167"/>
    </location>
</feature>
<organism evidence="14 15">
    <name type="scientific">Salarias fasciatus</name>
    <name type="common">Jewelled blenny</name>
    <name type="synonym">Blennius fasciatus</name>
    <dbReference type="NCBI Taxonomy" id="181472"/>
    <lineage>
        <taxon>Eukaryota</taxon>
        <taxon>Metazoa</taxon>
        <taxon>Chordata</taxon>
        <taxon>Craniata</taxon>
        <taxon>Vertebrata</taxon>
        <taxon>Euteleostomi</taxon>
        <taxon>Actinopterygii</taxon>
        <taxon>Neopterygii</taxon>
        <taxon>Teleostei</taxon>
        <taxon>Neoteleostei</taxon>
        <taxon>Acanthomorphata</taxon>
        <taxon>Ovalentaria</taxon>
        <taxon>Blenniimorphae</taxon>
        <taxon>Blenniiformes</taxon>
        <taxon>Blennioidei</taxon>
        <taxon>Blenniidae</taxon>
        <taxon>Salariinae</taxon>
        <taxon>Salarias</taxon>
    </lineage>
</organism>
<keyword evidence="15" id="KW-1185">Reference proteome</keyword>
<feature type="transmembrane region" description="Helical" evidence="13">
    <location>
        <begin position="244"/>
        <end position="265"/>
    </location>
</feature>
<dbReference type="GO" id="GO:0016020">
    <property type="term" value="C:membrane"/>
    <property type="evidence" value="ECO:0007669"/>
    <property type="project" value="UniProtKB-SubCell"/>
</dbReference>
<evidence type="ECO:0000256" key="7">
    <source>
        <dbReference type="ARBA" id="ARBA00023040"/>
    </source>
</evidence>
<dbReference type="Pfam" id="PF05296">
    <property type="entry name" value="TAS2R"/>
    <property type="match status" value="1"/>
</dbReference>
<keyword evidence="4 12" id="KW-0716">Sensory transduction</keyword>
<comment type="similarity">
    <text evidence="2 11">Belongs to the G-protein coupled receptor T2R family.</text>
</comment>
<keyword evidence="10 12" id="KW-0807">Transducer</keyword>
<keyword evidence="8 12" id="KW-0472">Membrane</keyword>
<reference evidence="14" key="3">
    <citation type="submission" date="2025-09" db="UniProtKB">
        <authorList>
            <consortium name="Ensembl"/>
        </authorList>
    </citation>
    <scope>IDENTIFICATION</scope>
</reference>
<evidence type="ECO:0000256" key="2">
    <source>
        <dbReference type="ARBA" id="ARBA00007376"/>
    </source>
</evidence>
<dbReference type="PANTHER" id="PTHR11394:SF148">
    <property type="entry name" value="TASTE RECEPTOR TYPE 2"/>
    <property type="match status" value="1"/>
</dbReference>
<feature type="transmembrane region" description="Helical" evidence="13">
    <location>
        <begin position="277"/>
        <end position="298"/>
    </location>
</feature>
<feature type="transmembrane region" description="Helical" evidence="13">
    <location>
        <begin position="95"/>
        <end position="124"/>
    </location>
</feature>
<accession>A0A672F6C2</accession>
<dbReference type="PANTHER" id="PTHR11394">
    <property type="entry name" value="TASTE RECEPTOR TYPE 2"/>
    <property type="match status" value="1"/>
</dbReference>
<dbReference type="InterPro" id="IPR007960">
    <property type="entry name" value="TAS2R"/>
</dbReference>
<evidence type="ECO:0000256" key="9">
    <source>
        <dbReference type="ARBA" id="ARBA00023170"/>
    </source>
</evidence>
<keyword evidence="9 12" id="KW-0675">Receptor</keyword>
<evidence type="ECO:0000256" key="11">
    <source>
        <dbReference type="RuleBase" id="RU004423"/>
    </source>
</evidence>
<dbReference type="GO" id="GO:0004930">
    <property type="term" value="F:G protein-coupled receptor activity"/>
    <property type="evidence" value="ECO:0007669"/>
    <property type="project" value="UniProtKB-KW"/>
</dbReference>
<sequence length="340" mass="38145">SDRKPHLSQGSCTVVMLSLSKKAVWVMTSLQAVLTVFFNSYIFLMSLLNHRQQKKWSPSETIIVALSLADMVHQIICYFWMTMDQVDVNCRLAQMAYAVMLVLVFSSKFTIMWDTGFLTFYYSTKLVNAPNRCYTHVQGAILKHVTLAVILIPLCGLGTCVPMLVVFHSQNYTGKNRDCGVLFPDTASGRGYEVLYLLLSDVLPGLLMMKCCISISVHLAVHLRNMKASTNGAHAPKLGSQMRVIQMALCLVAIFIIFLVVDLYVNYEIVVNHENAIVLTFFFTSVYTTVAATVLIYGKKTLWKALIREVNVFLDGYPCLSRLKVPEQKTKPSSPAKVKT</sequence>
<feature type="transmembrane region" description="Helical" evidence="13">
    <location>
        <begin position="23"/>
        <end position="49"/>
    </location>
</feature>
<comment type="subcellular location">
    <subcellularLocation>
        <location evidence="1 12">Membrane</location>
        <topology evidence="1 12">Multi-pass membrane protein</topology>
    </subcellularLocation>
</comment>
<reference evidence="14" key="1">
    <citation type="submission" date="2019-06" db="EMBL/GenBank/DDBJ databases">
        <authorList>
            <consortium name="Wellcome Sanger Institute Data Sharing"/>
        </authorList>
    </citation>
    <scope>NUCLEOTIDE SEQUENCE [LARGE SCALE GENOMIC DNA]</scope>
</reference>
<protein>
    <recommendedName>
        <fullName evidence="12">Taste receptor type 2</fullName>
    </recommendedName>
</protein>
<dbReference type="InParanoid" id="A0A672F6C2"/>
<evidence type="ECO:0000313" key="15">
    <source>
        <dbReference type="Proteomes" id="UP000472267"/>
    </source>
</evidence>
<evidence type="ECO:0000256" key="10">
    <source>
        <dbReference type="ARBA" id="ARBA00023224"/>
    </source>
</evidence>
<dbReference type="AlphaFoldDB" id="A0A672F6C2"/>
<evidence type="ECO:0000256" key="3">
    <source>
        <dbReference type="ARBA" id="ARBA00022480"/>
    </source>
</evidence>
<dbReference type="Proteomes" id="UP000472267">
    <property type="component" value="Chromosome 12"/>
</dbReference>
<evidence type="ECO:0000313" key="14">
    <source>
        <dbReference type="Ensembl" id="ENSSFAP00005000982.1"/>
    </source>
</evidence>
<evidence type="ECO:0000256" key="13">
    <source>
        <dbReference type="SAM" id="Phobius"/>
    </source>
</evidence>
<evidence type="ECO:0000256" key="8">
    <source>
        <dbReference type="ARBA" id="ARBA00023136"/>
    </source>
</evidence>
<keyword evidence="6 13" id="KW-1133">Transmembrane helix</keyword>
<keyword evidence="5 12" id="KW-0812">Transmembrane</keyword>
<proteinExistence type="inferred from homology"/>
<name>A0A672F6C2_SALFA</name>
<dbReference type="GO" id="GO:0033038">
    <property type="term" value="F:bitter taste receptor activity"/>
    <property type="evidence" value="ECO:0007669"/>
    <property type="project" value="InterPro"/>
</dbReference>
<keyword evidence="7 12" id="KW-0297">G-protein coupled receptor</keyword>
<evidence type="ECO:0000256" key="5">
    <source>
        <dbReference type="ARBA" id="ARBA00022692"/>
    </source>
</evidence>
<keyword evidence="3 12" id="KW-0919">Taste</keyword>
<dbReference type="OMA" id="LKFTIMW"/>
<dbReference type="Gene3D" id="1.20.1070.10">
    <property type="entry name" value="Rhodopsin 7-helix transmembrane proteins"/>
    <property type="match status" value="1"/>
</dbReference>